<dbReference type="SUPFAM" id="SSF51905">
    <property type="entry name" value="FAD/NAD(P)-binding domain"/>
    <property type="match status" value="1"/>
</dbReference>
<dbReference type="Pfam" id="PF02852">
    <property type="entry name" value="Pyr_redox_dim"/>
    <property type="match status" value="1"/>
</dbReference>
<feature type="binding site" evidence="5">
    <location>
        <position position="197"/>
    </location>
    <ligand>
        <name>NAD(+)</name>
        <dbReference type="ChEBI" id="CHEBI:57540"/>
    </ligand>
</feature>
<dbReference type="InterPro" id="IPR001100">
    <property type="entry name" value="Pyr_nuc-diS_OxRdtase"/>
</dbReference>
<comment type="cofactor">
    <cofactor evidence="5">
        <name>FAD</name>
        <dbReference type="ChEBI" id="CHEBI:57692"/>
    </cofactor>
    <text evidence="5">Binds 1 FAD per subunit.</text>
</comment>
<dbReference type="GO" id="GO:0050660">
    <property type="term" value="F:flavin adenine dinucleotide binding"/>
    <property type="evidence" value="ECO:0007669"/>
    <property type="project" value="TreeGrafter"/>
</dbReference>
<proteinExistence type="inferred from homology"/>
<dbReference type="SUPFAM" id="SSF55424">
    <property type="entry name" value="FAD/NAD-linked reductases, dimerisation (C-terminal) domain"/>
    <property type="match status" value="1"/>
</dbReference>
<dbReference type="AlphaFoldDB" id="H2BW21"/>
<feature type="binding site" evidence="5">
    <location>
        <position position="264"/>
    </location>
    <ligand>
        <name>NAD(+)</name>
        <dbReference type="ChEBI" id="CHEBI:57540"/>
    </ligand>
</feature>
<comment type="similarity">
    <text evidence="1">Belongs to the class-I pyridine nucleotide-disulfide oxidoreductase family.</text>
</comment>
<evidence type="ECO:0000256" key="5">
    <source>
        <dbReference type="PIRSR" id="PIRSR000350-3"/>
    </source>
</evidence>
<dbReference type="PANTHER" id="PTHR43014">
    <property type="entry name" value="MERCURIC REDUCTASE"/>
    <property type="match status" value="1"/>
</dbReference>
<keyword evidence="5" id="KW-0547">Nucleotide-binding</keyword>
<dbReference type="PRINTS" id="PR00411">
    <property type="entry name" value="PNDRDTASEI"/>
</dbReference>
<evidence type="ECO:0000256" key="2">
    <source>
        <dbReference type="ARBA" id="ARBA00022630"/>
    </source>
</evidence>
<evidence type="ECO:0000313" key="9">
    <source>
        <dbReference type="EMBL" id="EHQ02938.1"/>
    </source>
</evidence>
<dbReference type="OrthoDB" id="9800167at2"/>
<dbReference type="Gene3D" id="3.30.390.30">
    <property type="match status" value="1"/>
</dbReference>
<dbReference type="InterPro" id="IPR016156">
    <property type="entry name" value="FAD/NAD-linked_Rdtase_dimer_sf"/>
</dbReference>
<evidence type="ECO:0000256" key="4">
    <source>
        <dbReference type="PIRSR" id="PIRSR000350-2"/>
    </source>
</evidence>
<dbReference type="eggNOG" id="COG1249">
    <property type="taxonomic scope" value="Bacteria"/>
</dbReference>
<evidence type="ECO:0000313" key="10">
    <source>
        <dbReference type="Proteomes" id="UP000003844"/>
    </source>
</evidence>
<name>H2BW21_GILLR</name>
<dbReference type="InterPro" id="IPR004099">
    <property type="entry name" value="Pyr_nucl-diS_OxRdtase_dimer"/>
</dbReference>
<dbReference type="STRING" id="865937.Gilli_2308"/>
<dbReference type="HOGENOM" id="CLU_016755_1_2_10"/>
<dbReference type="EMBL" id="JH594606">
    <property type="protein sequence ID" value="EHQ02938.1"/>
    <property type="molecule type" value="Genomic_DNA"/>
</dbReference>
<feature type="active site" description="Proton acceptor" evidence="4">
    <location>
        <position position="438"/>
    </location>
</feature>
<dbReference type="PANTHER" id="PTHR43014:SF2">
    <property type="entry name" value="MERCURIC REDUCTASE"/>
    <property type="match status" value="1"/>
</dbReference>
<evidence type="ECO:0000256" key="1">
    <source>
        <dbReference type="ARBA" id="ARBA00007532"/>
    </source>
</evidence>
<feature type="domain" description="FAD/NAD(P)-binding" evidence="8">
    <location>
        <begin position="5"/>
        <end position="317"/>
    </location>
</feature>
<accession>H2BW21</accession>
<feature type="binding site" evidence="5">
    <location>
        <begin position="174"/>
        <end position="181"/>
    </location>
    <ligand>
        <name>NAD(+)</name>
        <dbReference type="ChEBI" id="CHEBI:57540"/>
    </ligand>
</feature>
<keyword evidence="10" id="KW-1185">Reference proteome</keyword>
<feature type="binding site" evidence="5">
    <location>
        <position position="50"/>
    </location>
    <ligand>
        <name>FAD</name>
        <dbReference type="ChEBI" id="CHEBI:57692"/>
    </ligand>
</feature>
<dbReference type="InterPro" id="IPR036188">
    <property type="entry name" value="FAD/NAD-bd_sf"/>
</dbReference>
<feature type="domain" description="Pyridine nucleotide-disulphide oxidoreductase dimerisation" evidence="7">
    <location>
        <begin position="343"/>
        <end position="448"/>
    </location>
</feature>
<dbReference type="PRINTS" id="PR00368">
    <property type="entry name" value="FADPNR"/>
</dbReference>
<dbReference type="RefSeq" id="WP_006989248.1">
    <property type="nucleotide sequence ID" value="NZ_JH594606.1"/>
</dbReference>
<evidence type="ECO:0000256" key="6">
    <source>
        <dbReference type="PIRSR" id="PIRSR000350-4"/>
    </source>
</evidence>
<organism evidence="9 10">
    <name type="scientific">Gillisia limnaea (strain DSM 15749 / LMG 21470 / R-8282)</name>
    <dbReference type="NCBI Taxonomy" id="865937"/>
    <lineage>
        <taxon>Bacteria</taxon>
        <taxon>Pseudomonadati</taxon>
        <taxon>Bacteroidota</taxon>
        <taxon>Flavobacteriia</taxon>
        <taxon>Flavobacteriales</taxon>
        <taxon>Flavobacteriaceae</taxon>
        <taxon>Gillisia</taxon>
    </lineage>
</organism>
<keyword evidence="2" id="KW-0285">Flavoprotein</keyword>
<keyword evidence="3 5" id="KW-0274">FAD</keyword>
<feature type="binding site" evidence="5">
    <location>
        <position position="305"/>
    </location>
    <ligand>
        <name>NAD(+)</name>
        <dbReference type="ChEBI" id="CHEBI:57540"/>
    </ligand>
</feature>
<dbReference type="Gene3D" id="3.50.50.60">
    <property type="entry name" value="FAD/NAD(P)-binding domain"/>
    <property type="match status" value="2"/>
</dbReference>
<evidence type="ECO:0000259" key="7">
    <source>
        <dbReference type="Pfam" id="PF02852"/>
    </source>
</evidence>
<sequence>MEKFDAIIIGTGQAGPALAASLAKNGFKTAIIEKGHLGGTCVNVGCTPTKAYVASARRVFAAGNSEEHGVILEGNLKIDLKRIKQRKDKLIQDSRSGLEKMFADTENLTLIRGKATFLDQHTVQVKNEKYTAAKFYINVGGRPRIPEDFKAIDYLTNESILELEDIPEHLVIIGGGYIGLEFGQMFRRFGSKVTILEKGDQLLKKEDDDIAQEIAEILKDSGIDVKLNSDCISAEKSDTGISVNYNCEGNIEKIKASHVLVATGRIPNTDDLGLDKAGVKLDKAGFIVVNNELQTSAAHIWALGDCNGEGAFTHTAYNDFQIVNSHLFEERKRYLSDRFTCYAAFIDPPLARVGLNETDIKKQGLKAKVAIRPMSKIARAKEKGETAGKLKIFIENETNKILGATFLGAGADEYIHTVIDQMYAGASYEVIRDAIHIHPTVSELLPTMLENPKEL</sequence>
<keyword evidence="5" id="KW-0520">NAD</keyword>
<dbReference type="Pfam" id="PF07992">
    <property type="entry name" value="Pyr_redox_2"/>
    <property type="match status" value="1"/>
</dbReference>
<dbReference type="GO" id="GO:0003955">
    <property type="term" value="F:NAD(P)H dehydrogenase (quinone) activity"/>
    <property type="evidence" value="ECO:0007669"/>
    <property type="project" value="TreeGrafter"/>
</dbReference>
<dbReference type="Proteomes" id="UP000003844">
    <property type="component" value="Unassembled WGS sequence"/>
</dbReference>
<feature type="disulfide bond" description="Redox-active" evidence="6">
    <location>
        <begin position="41"/>
        <end position="46"/>
    </location>
</feature>
<dbReference type="InterPro" id="IPR023753">
    <property type="entry name" value="FAD/NAD-binding_dom"/>
</dbReference>
<gene>
    <name evidence="9" type="ORF">Gilli_2308</name>
</gene>
<evidence type="ECO:0000259" key="8">
    <source>
        <dbReference type="Pfam" id="PF07992"/>
    </source>
</evidence>
<dbReference type="NCBIfam" id="NF004992">
    <property type="entry name" value="PRK06370.1-4"/>
    <property type="match status" value="1"/>
</dbReference>
<protein>
    <submittedName>
        <fullName evidence="9">FAD-dependent pyridine nucleotide-disulfide oxidoreductase</fullName>
    </submittedName>
</protein>
<reference evidence="10" key="1">
    <citation type="journal article" date="2012" name="Stand. Genomic Sci.">
        <title>Genome sequence of the Antarctic rhodopsins-containing flavobacterium Gillisia limnaea type strain (R-8282(T)).</title>
        <authorList>
            <person name="Riedel T."/>
            <person name="Held B."/>
            <person name="Nolan M."/>
            <person name="Lucas S."/>
            <person name="Lapidus A."/>
            <person name="Tice H."/>
            <person name="Del Rio T.G."/>
            <person name="Cheng J.F."/>
            <person name="Han C."/>
            <person name="Tapia R."/>
            <person name="Goodwin L.A."/>
            <person name="Pitluck S."/>
            <person name="Liolios K."/>
            <person name="Mavromatis K."/>
            <person name="Pagani I."/>
            <person name="Ivanova N."/>
            <person name="Mikhailova N."/>
            <person name="Pati A."/>
            <person name="Chen A."/>
            <person name="Palaniappan K."/>
            <person name="Land M."/>
            <person name="Rohde M."/>
            <person name="Tindall B.J."/>
            <person name="Detter J.C."/>
            <person name="Goker M."/>
            <person name="Bristow J."/>
            <person name="Eisen J.A."/>
            <person name="Markowitz V."/>
            <person name="Hugenholtz P."/>
            <person name="Kyrpides N.C."/>
            <person name="Klenk H.P."/>
            <person name="Woyke T."/>
        </authorList>
    </citation>
    <scope>NUCLEOTIDE SEQUENCE [LARGE SCALE GENOMIC DNA]</scope>
    <source>
        <strain evidence="10">DSM 15749 / LMG 21470 / R-8282</strain>
    </source>
</reference>
<evidence type="ECO:0000256" key="3">
    <source>
        <dbReference type="ARBA" id="ARBA00022827"/>
    </source>
</evidence>
<dbReference type="PIRSF" id="PIRSF000350">
    <property type="entry name" value="Mercury_reductase_MerA"/>
    <property type="match status" value="1"/>
</dbReference>